<feature type="region of interest" description="Disordered" evidence="1">
    <location>
        <begin position="122"/>
        <end position="147"/>
    </location>
</feature>
<evidence type="ECO:0000256" key="1">
    <source>
        <dbReference type="SAM" id="MobiDB-lite"/>
    </source>
</evidence>
<dbReference type="EMBL" id="PGOL01004385">
    <property type="protein sequence ID" value="PKI37450.1"/>
    <property type="molecule type" value="Genomic_DNA"/>
</dbReference>
<keyword evidence="3" id="KW-1185">Reference proteome</keyword>
<evidence type="ECO:0000313" key="3">
    <source>
        <dbReference type="Proteomes" id="UP000233551"/>
    </source>
</evidence>
<feature type="region of interest" description="Disordered" evidence="1">
    <location>
        <begin position="77"/>
        <end position="96"/>
    </location>
</feature>
<proteinExistence type="predicted"/>
<reference evidence="2 3" key="1">
    <citation type="submission" date="2017-11" db="EMBL/GenBank/DDBJ databases">
        <title>De-novo sequencing of pomegranate (Punica granatum L.) genome.</title>
        <authorList>
            <person name="Akparov Z."/>
            <person name="Amiraslanov A."/>
            <person name="Hajiyeva S."/>
            <person name="Abbasov M."/>
            <person name="Kaur K."/>
            <person name="Hamwieh A."/>
            <person name="Solovyev V."/>
            <person name="Salamov A."/>
            <person name="Braich B."/>
            <person name="Kosarev P."/>
            <person name="Mahmoud A."/>
            <person name="Hajiyev E."/>
            <person name="Babayeva S."/>
            <person name="Izzatullayeva V."/>
            <person name="Mammadov A."/>
            <person name="Mammadov A."/>
            <person name="Sharifova S."/>
            <person name="Ojaghi J."/>
            <person name="Eynullazada K."/>
            <person name="Bayramov B."/>
            <person name="Abdulazimova A."/>
            <person name="Shahmuradov I."/>
        </authorList>
    </citation>
    <scope>NUCLEOTIDE SEQUENCE [LARGE SCALE GENOMIC DNA]</scope>
    <source>
        <strain evidence="3">cv. AG2017</strain>
        <tissue evidence="2">Leaf</tissue>
    </source>
</reference>
<evidence type="ECO:0000313" key="2">
    <source>
        <dbReference type="EMBL" id="PKI37450.1"/>
    </source>
</evidence>
<gene>
    <name evidence="2" type="ORF">CRG98_042165</name>
</gene>
<sequence>MQLGLMTSKHFLAMRRKAKAEDGMITRMNIISKNQILKKKSNIHFNTGEEGTGTIIDFESKIVPAGPALPLIEARSSRATREPEKEVRAGGRRGKGGKAMGLGFGPFWARAWADSGLTVESQNQPDSAILRSSSRFRPDSTNTDPPLVIGIGDPLIRFESRF</sequence>
<name>A0A2I0I118_PUNGR</name>
<protein>
    <submittedName>
        <fullName evidence="2">Uncharacterized protein</fullName>
    </submittedName>
</protein>
<dbReference type="AlphaFoldDB" id="A0A2I0I118"/>
<feature type="compositionally biased region" description="Polar residues" evidence="1">
    <location>
        <begin position="122"/>
        <end position="144"/>
    </location>
</feature>
<feature type="compositionally biased region" description="Basic and acidic residues" evidence="1">
    <location>
        <begin position="77"/>
        <end position="89"/>
    </location>
</feature>
<accession>A0A2I0I118</accession>
<comment type="caution">
    <text evidence="2">The sequence shown here is derived from an EMBL/GenBank/DDBJ whole genome shotgun (WGS) entry which is preliminary data.</text>
</comment>
<dbReference type="Proteomes" id="UP000233551">
    <property type="component" value="Unassembled WGS sequence"/>
</dbReference>
<organism evidence="2 3">
    <name type="scientific">Punica granatum</name>
    <name type="common">Pomegranate</name>
    <dbReference type="NCBI Taxonomy" id="22663"/>
    <lineage>
        <taxon>Eukaryota</taxon>
        <taxon>Viridiplantae</taxon>
        <taxon>Streptophyta</taxon>
        <taxon>Embryophyta</taxon>
        <taxon>Tracheophyta</taxon>
        <taxon>Spermatophyta</taxon>
        <taxon>Magnoliopsida</taxon>
        <taxon>eudicotyledons</taxon>
        <taxon>Gunneridae</taxon>
        <taxon>Pentapetalae</taxon>
        <taxon>rosids</taxon>
        <taxon>malvids</taxon>
        <taxon>Myrtales</taxon>
        <taxon>Lythraceae</taxon>
        <taxon>Punica</taxon>
    </lineage>
</organism>